<name>A0A6N4TK78_9FIRM</name>
<gene>
    <name evidence="2" type="ORF">Aargi30884_20400</name>
</gene>
<feature type="transmembrane region" description="Helical" evidence="1">
    <location>
        <begin position="97"/>
        <end position="123"/>
    </location>
</feature>
<accession>A0A6N4TK78</accession>
<feature type="transmembrane region" description="Helical" evidence="1">
    <location>
        <begin position="6"/>
        <end position="30"/>
    </location>
</feature>
<sequence length="184" mass="20219">MKQKFTTYHITILAFAIVVNIVGGQIALMLRLPIYLDSMGTILTSILYGPVYGMLTSLLSGIILGITVDSYALYFAPAGMLFGLLMGILWKKKVDKTWWIFVVALCVSVPTSFVSAGISAYLFGGITSSGSSYLVQLLSKTPLGLTLSCFIVQFFTDYIDRVVEIGLILLVLKKLPKNFIKKKI</sequence>
<protein>
    <submittedName>
        <fullName evidence="2">Membrane protein</fullName>
    </submittedName>
</protein>
<dbReference type="Proteomes" id="UP000464754">
    <property type="component" value="Chromosome"/>
</dbReference>
<evidence type="ECO:0000313" key="2">
    <source>
        <dbReference type="EMBL" id="BBK23137.1"/>
    </source>
</evidence>
<reference evidence="3" key="1">
    <citation type="submission" date="2019-05" db="EMBL/GenBank/DDBJ databases">
        <title>Complete genome sequencing of Absiella argi strain JCM 30884.</title>
        <authorList>
            <person name="Sakamoto M."/>
            <person name="Murakami T."/>
            <person name="Mori H."/>
        </authorList>
    </citation>
    <scope>NUCLEOTIDE SEQUENCE [LARGE SCALE GENOMIC DNA]</scope>
    <source>
        <strain evidence="3">JCM 30884</strain>
    </source>
</reference>
<dbReference type="EMBL" id="AP019695">
    <property type="protein sequence ID" value="BBK23137.1"/>
    <property type="molecule type" value="Genomic_DNA"/>
</dbReference>
<evidence type="ECO:0000256" key="1">
    <source>
        <dbReference type="SAM" id="Phobius"/>
    </source>
</evidence>
<feature type="transmembrane region" description="Helical" evidence="1">
    <location>
        <begin position="72"/>
        <end position="90"/>
    </location>
</feature>
<dbReference type="Gene3D" id="1.10.1760.20">
    <property type="match status" value="1"/>
</dbReference>
<dbReference type="RefSeq" id="WP_115716352.1">
    <property type="nucleotide sequence ID" value="NZ_AP019695.1"/>
</dbReference>
<keyword evidence="3" id="KW-1185">Reference proteome</keyword>
<keyword evidence="1" id="KW-0472">Membrane</keyword>
<dbReference type="AlphaFoldDB" id="A0A6N4TK78"/>
<evidence type="ECO:0000313" key="3">
    <source>
        <dbReference type="Proteomes" id="UP000464754"/>
    </source>
</evidence>
<dbReference type="KEGG" id="aarg:Aargi30884_20400"/>
<keyword evidence="1" id="KW-1133">Transmembrane helix</keyword>
<feature type="transmembrane region" description="Helical" evidence="1">
    <location>
        <begin position="42"/>
        <end position="66"/>
    </location>
</feature>
<keyword evidence="1" id="KW-0812">Transmembrane</keyword>
<organism evidence="2 3">
    <name type="scientific">Amedibacterium intestinale</name>
    <dbReference type="NCBI Taxonomy" id="2583452"/>
    <lineage>
        <taxon>Bacteria</taxon>
        <taxon>Bacillati</taxon>
        <taxon>Bacillota</taxon>
        <taxon>Erysipelotrichia</taxon>
        <taxon>Erysipelotrichales</taxon>
        <taxon>Erysipelotrichaceae</taxon>
        <taxon>Amedibacterium</taxon>
    </lineage>
</organism>
<proteinExistence type="predicted"/>